<reference evidence="1 2" key="1">
    <citation type="submission" date="2016-10" db="EMBL/GenBank/DDBJ databases">
        <authorList>
            <person name="de Groot N.N."/>
        </authorList>
    </citation>
    <scope>NUCLEOTIDE SEQUENCE [LARGE SCALE GENOMIC DNA]</scope>
    <source>
        <strain evidence="1 2">DSM 3217</strain>
    </source>
</reference>
<accession>A0A1G6C599</accession>
<dbReference type="EMBL" id="FMXR01000015">
    <property type="protein sequence ID" value="SDB28056.1"/>
    <property type="molecule type" value="Genomic_DNA"/>
</dbReference>
<keyword evidence="2" id="KW-1185">Reference proteome</keyword>
<dbReference type="STRING" id="1732.SAMN02910417_02113"/>
<name>A0A1G6C599_EUBOX</name>
<protein>
    <submittedName>
        <fullName evidence="1">Uncharacterized protein</fullName>
    </submittedName>
</protein>
<evidence type="ECO:0000313" key="2">
    <source>
        <dbReference type="Proteomes" id="UP000199228"/>
    </source>
</evidence>
<organism evidence="1 2">
    <name type="scientific">Eubacterium oxidoreducens</name>
    <dbReference type="NCBI Taxonomy" id="1732"/>
    <lineage>
        <taxon>Bacteria</taxon>
        <taxon>Bacillati</taxon>
        <taxon>Bacillota</taxon>
        <taxon>Clostridia</taxon>
        <taxon>Eubacteriales</taxon>
        <taxon>Eubacteriaceae</taxon>
        <taxon>Eubacterium</taxon>
    </lineage>
</organism>
<dbReference type="AlphaFoldDB" id="A0A1G6C599"/>
<proteinExistence type="predicted"/>
<dbReference type="Proteomes" id="UP000199228">
    <property type="component" value="Unassembled WGS sequence"/>
</dbReference>
<sequence length="50" mass="5625">MKDIQLSGVLLMLLNMDVSRDDVEHSSLHIRLTIASAAPFRVRALIHIIN</sequence>
<gene>
    <name evidence="1" type="ORF">SAMN02910417_02113</name>
</gene>
<evidence type="ECO:0000313" key="1">
    <source>
        <dbReference type="EMBL" id="SDB28056.1"/>
    </source>
</evidence>